<evidence type="ECO:0000313" key="1">
    <source>
        <dbReference type="EMBL" id="NMO76390.1"/>
    </source>
</evidence>
<dbReference type="AlphaFoldDB" id="A0A7Y0K5X6"/>
<name>A0A7Y0K5X6_9BACI</name>
<reference evidence="1 2" key="1">
    <citation type="submission" date="2020-04" db="EMBL/GenBank/DDBJ databases">
        <title>Bacillus sp. UniB3 isolated from commercial digestive syrup.</title>
        <authorList>
            <person name="Thorat V."/>
            <person name="Kirdat K."/>
            <person name="Tiwarekar B."/>
            <person name="Yadav A."/>
        </authorList>
    </citation>
    <scope>NUCLEOTIDE SEQUENCE [LARGE SCALE GENOMIC DNA]</scope>
    <source>
        <strain evidence="1 2">UniB3</strain>
    </source>
</reference>
<accession>A0A7Y0K5X6</accession>
<protein>
    <submittedName>
        <fullName evidence="1">Uncharacterized protein</fullName>
    </submittedName>
</protein>
<organism evidence="1 2">
    <name type="scientific">Niallia alba</name>
    <dbReference type="NCBI Taxonomy" id="2729105"/>
    <lineage>
        <taxon>Bacteria</taxon>
        <taxon>Bacillati</taxon>
        <taxon>Bacillota</taxon>
        <taxon>Bacilli</taxon>
        <taxon>Bacillales</taxon>
        <taxon>Bacillaceae</taxon>
        <taxon>Niallia</taxon>
    </lineage>
</organism>
<proteinExistence type="predicted"/>
<evidence type="ECO:0000313" key="2">
    <source>
        <dbReference type="Proteomes" id="UP000588491"/>
    </source>
</evidence>
<dbReference type="InterPro" id="IPR046169">
    <property type="entry name" value="DUF6171"/>
</dbReference>
<gene>
    <name evidence="1" type="ORF">HHU08_05110</name>
</gene>
<dbReference type="Proteomes" id="UP000588491">
    <property type="component" value="Unassembled WGS sequence"/>
</dbReference>
<keyword evidence="2" id="KW-1185">Reference proteome</keyword>
<comment type="caution">
    <text evidence="1">The sequence shown here is derived from an EMBL/GenBank/DDBJ whole genome shotgun (WGS) entry which is preliminary data.</text>
</comment>
<sequence>MACIGCELKEQVSQMDVDTLVQEQLSFETDLAMEEVRDQRLQICHQCEQLNQHTCGRCGCFVRFRASLKQKSCPDRKW</sequence>
<dbReference type="EMBL" id="JABBPK010000001">
    <property type="protein sequence ID" value="NMO76390.1"/>
    <property type="molecule type" value="Genomic_DNA"/>
</dbReference>
<dbReference type="RefSeq" id="WP_101729618.1">
    <property type="nucleotide sequence ID" value="NZ_JABBPK010000001.1"/>
</dbReference>
<dbReference type="Pfam" id="PF19668">
    <property type="entry name" value="DUF6171"/>
    <property type="match status" value="1"/>
</dbReference>